<dbReference type="Pfam" id="PF13853">
    <property type="entry name" value="7tm_4"/>
    <property type="match status" value="1"/>
</dbReference>
<keyword evidence="3 14" id="KW-0716">Sensory transduction</keyword>
<dbReference type="PANTHER" id="PTHR24242">
    <property type="entry name" value="G-PROTEIN COUPLED RECEPTOR"/>
    <property type="match status" value="1"/>
</dbReference>
<dbReference type="PRINTS" id="PR00237">
    <property type="entry name" value="GPCRRHODOPSN"/>
</dbReference>
<dbReference type="OrthoDB" id="9890243at2759"/>
<feature type="transmembrane region" description="Helical" evidence="14">
    <location>
        <begin position="273"/>
        <end position="292"/>
    </location>
</feature>
<dbReference type="PANTHER" id="PTHR24242:SF359">
    <property type="entry name" value="ODORANT RECEPTOR-RELATED"/>
    <property type="match status" value="1"/>
</dbReference>
<evidence type="ECO:0000256" key="14">
    <source>
        <dbReference type="RuleBase" id="RU363047"/>
    </source>
</evidence>
<reference evidence="17" key="1">
    <citation type="submission" date="2025-08" db="UniProtKB">
        <authorList>
            <consortium name="RefSeq"/>
        </authorList>
    </citation>
    <scope>IDENTIFICATION</scope>
</reference>
<proteinExistence type="inferred from homology"/>
<evidence type="ECO:0000256" key="7">
    <source>
        <dbReference type="ARBA" id="ARBA00023040"/>
    </source>
</evidence>
<dbReference type="PROSITE" id="PS00237">
    <property type="entry name" value="G_PROTEIN_RECEP_F1_1"/>
    <property type="match status" value="1"/>
</dbReference>
<comment type="subcellular location">
    <subcellularLocation>
        <location evidence="1 14">Cell membrane</location>
        <topology evidence="1 14">Multi-pass membrane protein</topology>
    </subcellularLocation>
</comment>
<dbReference type="KEGG" id="gsh:117349660"/>
<feature type="transmembrane region" description="Helical" evidence="14">
    <location>
        <begin position="205"/>
        <end position="225"/>
    </location>
</feature>
<evidence type="ECO:0000313" key="17">
    <source>
        <dbReference type="RefSeq" id="XP_033779144.1"/>
    </source>
</evidence>
<dbReference type="RefSeq" id="XP_033779144.1">
    <property type="nucleotide sequence ID" value="XM_033923253.1"/>
</dbReference>
<keyword evidence="11" id="KW-0325">Glycoprotein</keyword>
<dbReference type="SUPFAM" id="SSF81321">
    <property type="entry name" value="Family A G protein-coupled receptor-like"/>
    <property type="match status" value="1"/>
</dbReference>
<evidence type="ECO:0000256" key="2">
    <source>
        <dbReference type="ARBA" id="ARBA00022475"/>
    </source>
</evidence>
<keyword evidence="8 14" id="KW-0472">Membrane</keyword>
<dbReference type="Proteomes" id="UP000515159">
    <property type="component" value="Chromosome 16"/>
</dbReference>
<keyword evidence="2 14" id="KW-1003">Cell membrane</keyword>
<feature type="transmembrane region" description="Helical" evidence="14">
    <location>
        <begin position="24"/>
        <end position="49"/>
    </location>
</feature>
<evidence type="ECO:0000256" key="12">
    <source>
        <dbReference type="ARBA" id="ARBA00023224"/>
    </source>
</evidence>
<evidence type="ECO:0000256" key="11">
    <source>
        <dbReference type="ARBA" id="ARBA00023180"/>
    </source>
</evidence>
<keyword evidence="16" id="KW-1185">Reference proteome</keyword>
<feature type="transmembrane region" description="Helical" evidence="14">
    <location>
        <begin position="237"/>
        <end position="261"/>
    </location>
</feature>
<dbReference type="InterPro" id="IPR050939">
    <property type="entry name" value="Olfactory_GPCR1"/>
</dbReference>
<sequence>MEENHTVVTEFELLGFPTSPELQIILLLLFLTMYILTLTGNLLIIFLVVCDHNLHKPMYFFISNFSAAEIGFTTSAVPKLYSSLIMIKTTISLNGCLTQLYFFFAFGVTEVAFLTIMSIDRYLAICKPLHYSSLMNTRTCTALVIFCWITGFFWIVILIALVSQLAFCTPNVMNHFLCDTSPLFALACIRSYTTELFCYSFTSTMILFSFGLTCTSYVFIIRTILMTPSTTGRQKAFSTCTSHITVVAIYYGSIIFMYVRTANSEASLDKDKVIALFYSVVTPLINPLIYSLRNKDVIKALKKAIQYKAK</sequence>
<dbReference type="InParanoid" id="A0A6P8P658"/>
<protein>
    <recommendedName>
        <fullName evidence="14">Olfactory receptor</fullName>
    </recommendedName>
</protein>
<dbReference type="InterPro" id="IPR000276">
    <property type="entry name" value="GPCR_Rhodpsn"/>
</dbReference>
<feature type="domain" description="G-protein coupled receptors family 1 profile" evidence="15">
    <location>
        <begin position="40"/>
        <end position="290"/>
    </location>
</feature>
<keyword evidence="12 13" id="KW-0807">Transducer</keyword>
<keyword evidence="7 13" id="KW-0297">G-protein coupled receptor</keyword>
<gene>
    <name evidence="17" type="primary">LOC117349660</name>
</gene>
<dbReference type="AlphaFoldDB" id="A0A6P8P658"/>
<keyword evidence="6 14" id="KW-1133">Transmembrane helix</keyword>
<evidence type="ECO:0000256" key="4">
    <source>
        <dbReference type="ARBA" id="ARBA00022692"/>
    </source>
</evidence>
<evidence type="ECO:0000256" key="10">
    <source>
        <dbReference type="ARBA" id="ARBA00023170"/>
    </source>
</evidence>
<dbReference type="GO" id="GO:0005886">
    <property type="term" value="C:plasma membrane"/>
    <property type="evidence" value="ECO:0007669"/>
    <property type="project" value="UniProtKB-SubCell"/>
</dbReference>
<keyword evidence="10 13" id="KW-0675">Receptor</keyword>
<evidence type="ECO:0000313" key="16">
    <source>
        <dbReference type="Proteomes" id="UP000515159"/>
    </source>
</evidence>
<dbReference type="InterPro" id="IPR000725">
    <property type="entry name" value="Olfact_rcpt"/>
</dbReference>
<evidence type="ECO:0000256" key="9">
    <source>
        <dbReference type="ARBA" id="ARBA00023157"/>
    </source>
</evidence>
<dbReference type="FunFam" id="1.20.1070.10:FF:000001">
    <property type="entry name" value="Olfactory receptor"/>
    <property type="match status" value="1"/>
</dbReference>
<dbReference type="PRINTS" id="PR00245">
    <property type="entry name" value="OLFACTORYR"/>
</dbReference>
<name>A0A6P8P658_GEOSA</name>
<evidence type="ECO:0000256" key="3">
    <source>
        <dbReference type="ARBA" id="ARBA00022606"/>
    </source>
</evidence>
<evidence type="ECO:0000256" key="13">
    <source>
        <dbReference type="RuleBase" id="RU000688"/>
    </source>
</evidence>
<organism evidence="16 17">
    <name type="scientific">Geotrypetes seraphini</name>
    <name type="common">Gaboon caecilian</name>
    <name type="synonym">Caecilia seraphini</name>
    <dbReference type="NCBI Taxonomy" id="260995"/>
    <lineage>
        <taxon>Eukaryota</taxon>
        <taxon>Metazoa</taxon>
        <taxon>Chordata</taxon>
        <taxon>Craniata</taxon>
        <taxon>Vertebrata</taxon>
        <taxon>Euteleostomi</taxon>
        <taxon>Amphibia</taxon>
        <taxon>Gymnophiona</taxon>
        <taxon>Geotrypetes</taxon>
    </lineage>
</organism>
<comment type="similarity">
    <text evidence="13">Belongs to the G-protein coupled receptor 1 family.</text>
</comment>
<dbReference type="InterPro" id="IPR017452">
    <property type="entry name" value="GPCR_Rhodpsn_7TM"/>
</dbReference>
<dbReference type="CDD" id="cd13954">
    <property type="entry name" value="7tmA_OR"/>
    <property type="match status" value="1"/>
</dbReference>
<dbReference type="PROSITE" id="PS50262">
    <property type="entry name" value="G_PROTEIN_RECEP_F1_2"/>
    <property type="match status" value="1"/>
</dbReference>
<evidence type="ECO:0000256" key="5">
    <source>
        <dbReference type="ARBA" id="ARBA00022725"/>
    </source>
</evidence>
<feature type="transmembrane region" description="Helical" evidence="14">
    <location>
        <begin position="101"/>
        <end position="119"/>
    </location>
</feature>
<evidence type="ECO:0000256" key="8">
    <source>
        <dbReference type="ARBA" id="ARBA00023136"/>
    </source>
</evidence>
<evidence type="ECO:0000256" key="6">
    <source>
        <dbReference type="ARBA" id="ARBA00022989"/>
    </source>
</evidence>
<evidence type="ECO:0000259" key="15">
    <source>
        <dbReference type="PROSITE" id="PS50262"/>
    </source>
</evidence>
<feature type="transmembrane region" description="Helical" evidence="14">
    <location>
        <begin position="61"/>
        <end position="81"/>
    </location>
</feature>
<keyword evidence="9" id="KW-1015">Disulfide bond</keyword>
<feature type="transmembrane region" description="Helical" evidence="14">
    <location>
        <begin position="140"/>
        <end position="167"/>
    </location>
</feature>
<keyword evidence="5 14" id="KW-0552">Olfaction</keyword>
<dbReference type="GO" id="GO:0004984">
    <property type="term" value="F:olfactory receptor activity"/>
    <property type="evidence" value="ECO:0007669"/>
    <property type="project" value="InterPro"/>
</dbReference>
<keyword evidence="4 13" id="KW-0812">Transmembrane</keyword>
<evidence type="ECO:0000256" key="1">
    <source>
        <dbReference type="ARBA" id="ARBA00004651"/>
    </source>
</evidence>
<dbReference type="GO" id="GO:0004930">
    <property type="term" value="F:G protein-coupled receptor activity"/>
    <property type="evidence" value="ECO:0007669"/>
    <property type="project" value="UniProtKB-KW"/>
</dbReference>
<accession>A0A6P8P658</accession>
<dbReference type="GeneID" id="117349660"/>
<dbReference type="Gene3D" id="1.20.1070.10">
    <property type="entry name" value="Rhodopsin 7-helix transmembrane proteins"/>
    <property type="match status" value="1"/>
</dbReference>